<organism evidence="2 3">
    <name type="scientific">Mycena metata</name>
    <dbReference type="NCBI Taxonomy" id="1033252"/>
    <lineage>
        <taxon>Eukaryota</taxon>
        <taxon>Fungi</taxon>
        <taxon>Dikarya</taxon>
        <taxon>Basidiomycota</taxon>
        <taxon>Agaricomycotina</taxon>
        <taxon>Agaricomycetes</taxon>
        <taxon>Agaricomycetidae</taxon>
        <taxon>Agaricales</taxon>
        <taxon>Marasmiineae</taxon>
        <taxon>Mycenaceae</taxon>
        <taxon>Mycena</taxon>
    </lineage>
</organism>
<keyword evidence="3" id="KW-1185">Reference proteome</keyword>
<proteinExistence type="predicted"/>
<dbReference type="Proteomes" id="UP001215598">
    <property type="component" value="Unassembled WGS sequence"/>
</dbReference>
<reference evidence="2" key="1">
    <citation type="submission" date="2023-03" db="EMBL/GenBank/DDBJ databases">
        <title>Massive genome expansion in bonnet fungi (Mycena s.s.) driven by repeated elements and novel gene families across ecological guilds.</title>
        <authorList>
            <consortium name="Lawrence Berkeley National Laboratory"/>
            <person name="Harder C.B."/>
            <person name="Miyauchi S."/>
            <person name="Viragh M."/>
            <person name="Kuo A."/>
            <person name="Thoen E."/>
            <person name="Andreopoulos B."/>
            <person name="Lu D."/>
            <person name="Skrede I."/>
            <person name="Drula E."/>
            <person name="Henrissat B."/>
            <person name="Morin E."/>
            <person name="Kohler A."/>
            <person name="Barry K."/>
            <person name="LaButti K."/>
            <person name="Morin E."/>
            <person name="Salamov A."/>
            <person name="Lipzen A."/>
            <person name="Mereny Z."/>
            <person name="Hegedus B."/>
            <person name="Baldrian P."/>
            <person name="Stursova M."/>
            <person name="Weitz H."/>
            <person name="Taylor A."/>
            <person name="Grigoriev I.V."/>
            <person name="Nagy L.G."/>
            <person name="Martin F."/>
            <person name="Kauserud H."/>
        </authorList>
    </citation>
    <scope>NUCLEOTIDE SEQUENCE</scope>
    <source>
        <strain evidence="2">CBHHK182m</strain>
    </source>
</reference>
<evidence type="ECO:0000313" key="3">
    <source>
        <dbReference type="Proteomes" id="UP001215598"/>
    </source>
</evidence>
<feature type="region of interest" description="Disordered" evidence="1">
    <location>
        <begin position="106"/>
        <end position="126"/>
    </location>
</feature>
<dbReference type="AlphaFoldDB" id="A0AAD7JI26"/>
<evidence type="ECO:0000256" key="1">
    <source>
        <dbReference type="SAM" id="MobiDB-lite"/>
    </source>
</evidence>
<protein>
    <submittedName>
        <fullName evidence="2">Uncharacterized protein</fullName>
    </submittedName>
</protein>
<comment type="caution">
    <text evidence="2">The sequence shown here is derived from an EMBL/GenBank/DDBJ whole genome shotgun (WGS) entry which is preliminary data.</text>
</comment>
<name>A0AAD7JI26_9AGAR</name>
<evidence type="ECO:0000313" key="2">
    <source>
        <dbReference type="EMBL" id="KAJ7765273.1"/>
    </source>
</evidence>
<feature type="compositionally biased region" description="Basic and acidic residues" evidence="1">
    <location>
        <begin position="111"/>
        <end position="126"/>
    </location>
</feature>
<gene>
    <name evidence="2" type="ORF">B0H16DRAFT_1796643</name>
</gene>
<sequence length="269" mass="30931">MKHPIAFAMSISRPERRRLLSRKSSEKGERIDFDIGTNPCCGLPVLRSAQRSVERREDFAITDGDRDRRSTCGDATRGFVSFFHHNSTPVLLSSLGRLFLLQRSAARQTHQRREPSEAPAEKRDVSERRFTGAYESFQLHRYEEEGSSASARTHLMHQCQIIGAFKQSLTLRPMINAMEILHHDEQTEIEHLRLRTLGLPVITTSTSFWALLADLRRRPLRSASRHIRTKISKRGRRHPIHGPYEEKSFVKVGYFPKHVPSRSQPVSSI</sequence>
<dbReference type="EMBL" id="JARKIB010000026">
    <property type="protein sequence ID" value="KAJ7765273.1"/>
    <property type="molecule type" value="Genomic_DNA"/>
</dbReference>
<accession>A0AAD7JI26</accession>